<dbReference type="AlphaFoldDB" id="A0A317PWT7"/>
<dbReference type="EMBL" id="QGTS01000008">
    <property type="protein sequence ID" value="PWW07585.1"/>
    <property type="molecule type" value="Genomic_DNA"/>
</dbReference>
<dbReference type="RefSeq" id="WP_110026248.1">
    <property type="nucleotide sequence ID" value="NZ_QGTS01000008.1"/>
</dbReference>
<evidence type="ECO:0000256" key="2">
    <source>
        <dbReference type="SAM" id="SignalP"/>
    </source>
</evidence>
<accession>A0A317PWT7</accession>
<feature type="signal peptide" evidence="2">
    <location>
        <begin position="1"/>
        <end position="22"/>
    </location>
</feature>
<reference evidence="4 5" key="1">
    <citation type="submission" date="2018-05" db="EMBL/GenBank/DDBJ databases">
        <title>Genomic Encyclopedia of Type Strains, Phase IV (KMG-IV): sequencing the most valuable type-strain genomes for metagenomic binning, comparative biology and taxonomic classification.</title>
        <authorList>
            <person name="Goeker M."/>
        </authorList>
    </citation>
    <scope>NUCLEOTIDE SEQUENCE [LARGE SCALE GENOMIC DNA]</scope>
    <source>
        <strain evidence="4 5">DSM 19579</strain>
    </source>
</reference>
<dbReference type="OrthoDB" id="241638at2"/>
<gene>
    <name evidence="4" type="ORF">DES37_1088</name>
</gene>
<dbReference type="Pfam" id="PF08450">
    <property type="entry name" value="SGL"/>
    <property type="match status" value="1"/>
</dbReference>
<sequence>MNNKRIIFSTLLFLSSTIQVMAGPMLDYKNSVINPEKITFPENKLQTAQAKMWKVITDNTTLLEGPAFDMLGNLYLTDIYHGEVLKVNKEKQLSVVLRSKDFSPSSILISKNNKLIIAAVSFDGTKGKIFSMNPDGSDIRTIVSSDKGFKPNDMVFDEWGGIYFTDASGNSGNLTGGVYYISSDFKSISPVLKNISGGNGIALSPDGKTLWVIEFSAGVLHRLIMQDKTHIRAFGENIAYRFNGLAADSMKADSDGNLYIAMHGQGRVVVLNKNAVPIGQIILDGQDKGYYLRSTNLAFRPGTREVYIVSSNDEELNTGGGVFKSYAFAPSLKPYWIK</sequence>
<keyword evidence="5" id="KW-1185">Reference proteome</keyword>
<evidence type="ECO:0000313" key="5">
    <source>
        <dbReference type="Proteomes" id="UP000246744"/>
    </source>
</evidence>
<dbReference type="Gene3D" id="2.120.10.30">
    <property type="entry name" value="TolB, C-terminal domain"/>
    <property type="match status" value="1"/>
</dbReference>
<comment type="caution">
    <text evidence="4">The sequence shown here is derived from an EMBL/GenBank/DDBJ whole genome shotgun (WGS) entry which is preliminary data.</text>
</comment>
<evidence type="ECO:0000256" key="1">
    <source>
        <dbReference type="ARBA" id="ARBA00022801"/>
    </source>
</evidence>
<dbReference type="Proteomes" id="UP000246744">
    <property type="component" value="Unassembled WGS sequence"/>
</dbReference>
<feature type="chain" id="PRO_5016273872" evidence="2">
    <location>
        <begin position="23"/>
        <end position="338"/>
    </location>
</feature>
<name>A0A317PWT7_9ENTR</name>
<protein>
    <submittedName>
        <fullName evidence="4">Lactonase</fullName>
    </submittedName>
</protein>
<dbReference type="PANTHER" id="PTHR47572:SF4">
    <property type="entry name" value="LACTONASE DRP35"/>
    <property type="match status" value="1"/>
</dbReference>
<dbReference type="PANTHER" id="PTHR47572">
    <property type="entry name" value="LIPOPROTEIN-RELATED"/>
    <property type="match status" value="1"/>
</dbReference>
<dbReference type="InterPro" id="IPR013658">
    <property type="entry name" value="SGL"/>
</dbReference>
<organism evidence="4 5">
    <name type="scientific">Mangrovibacter plantisponsor</name>
    <dbReference type="NCBI Taxonomy" id="451513"/>
    <lineage>
        <taxon>Bacteria</taxon>
        <taxon>Pseudomonadati</taxon>
        <taxon>Pseudomonadota</taxon>
        <taxon>Gammaproteobacteria</taxon>
        <taxon>Enterobacterales</taxon>
        <taxon>Enterobacteriaceae</taxon>
        <taxon>Mangrovibacter</taxon>
    </lineage>
</organism>
<keyword evidence="1" id="KW-0378">Hydrolase</keyword>
<evidence type="ECO:0000313" key="4">
    <source>
        <dbReference type="EMBL" id="PWW07585.1"/>
    </source>
</evidence>
<keyword evidence="2" id="KW-0732">Signal</keyword>
<dbReference type="InterPro" id="IPR051262">
    <property type="entry name" value="SMP-30/CGR1_Lactonase"/>
</dbReference>
<proteinExistence type="predicted"/>
<dbReference type="SUPFAM" id="SSF63829">
    <property type="entry name" value="Calcium-dependent phosphotriesterase"/>
    <property type="match status" value="1"/>
</dbReference>
<evidence type="ECO:0000259" key="3">
    <source>
        <dbReference type="Pfam" id="PF08450"/>
    </source>
</evidence>
<feature type="domain" description="SMP-30/Gluconolactonase/LRE-like region" evidence="3">
    <location>
        <begin position="64"/>
        <end position="283"/>
    </location>
</feature>
<dbReference type="InterPro" id="IPR011042">
    <property type="entry name" value="6-blade_b-propeller_TolB-like"/>
</dbReference>
<dbReference type="GO" id="GO:0016787">
    <property type="term" value="F:hydrolase activity"/>
    <property type="evidence" value="ECO:0007669"/>
    <property type="project" value="UniProtKB-KW"/>
</dbReference>